<dbReference type="HOGENOM" id="CLU_2196115_0_0_1"/>
<reference evidence="3" key="1">
    <citation type="journal article" date="2012" name="Proc. Natl. Acad. Sci. U.S.A.">
        <title>Genome sequence of the button mushroom Agaricus bisporus reveals mechanisms governing adaptation to a humic-rich ecological niche.</title>
        <authorList>
            <person name="Morin E."/>
            <person name="Kohler A."/>
            <person name="Baker A.R."/>
            <person name="Foulongne-Oriol M."/>
            <person name="Lombard V."/>
            <person name="Nagy L.G."/>
            <person name="Ohm R.A."/>
            <person name="Patyshakuliyeva A."/>
            <person name="Brun A."/>
            <person name="Aerts A.L."/>
            <person name="Bailey A.M."/>
            <person name="Billette C."/>
            <person name="Coutinho P.M."/>
            <person name="Deakin G."/>
            <person name="Doddapaneni H."/>
            <person name="Floudas D."/>
            <person name="Grimwood J."/>
            <person name="Hilden K."/>
            <person name="Kuees U."/>
            <person name="LaButti K.M."/>
            <person name="Lapidus A."/>
            <person name="Lindquist E.A."/>
            <person name="Lucas S.M."/>
            <person name="Murat C."/>
            <person name="Riley R.W."/>
            <person name="Salamov A.A."/>
            <person name="Schmutz J."/>
            <person name="Subramanian V."/>
            <person name="Woesten H.A.B."/>
            <person name="Xu J."/>
            <person name="Eastwood D.C."/>
            <person name="Foster G.D."/>
            <person name="Sonnenberg A.S."/>
            <person name="Cullen D."/>
            <person name="de Vries R.P."/>
            <person name="Lundell T."/>
            <person name="Hibbett D.S."/>
            <person name="Henrissat B."/>
            <person name="Burton K.S."/>
            <person name="Kerrigan R.W."/>
            <person name="Challen M.P."/>
            <person name="Grigoriev I.V."/>
            <person name="Martin F."/>
        </authorList>
    </citation>
    <scope>NUCLEOTIDE SEQUENCE [LARGE SCALE GENOMIC DNA]</scope>
    <source>
        <strain evidence="3">JB137-S8 / ATCC MYA-4627 / FGSC 10392</strain>
    </source>
</reference>
<dbReference type="EMBL" id="JH971393">
    <property type="protein sequence ID" value="EKM78024.1"/>
    <property type="molecule type" value="Genomic_DNA"/>
</dbReference>
<dbReference type="Proteomes" id="UP000008493">
    <property type="component" value="Unassembled WGS sequence"/>
</dbReference>
<keyword evidence="3" id="KW-1185">Reference proteome</keyword>
<dbReference type="RefSeq" id="XP_007331385.1">
    <property type="nucleotide sequence ID" value="XM_007331323.1"/>
</dbReference>
<evidence type="ECO:0000313" key="3">
    <source>
        <dbReference type="Proteomes" id="UP000008493"/>
    </source>
</evidence>
<proteinExistence type="predicted"/>
<feature type="domain" description="Ricin B lectin" evidence="1">
    <location>
        <begin position="17"/>
        <end position="103"/>
    </location>
</feature>
<dbReference type="Gene3D" id="2.80.10.50">
    <property type="match status" value="1"/>
</dbReference>
<protein>
    <recommendedName>
        <fullName evidence="1">Ricin B lectin domain-containing protein</fullName>
    </recommendedName>
</protein>
<dbReference type="GeneID" id="18827095"/>
<dbReference type="OrthoDB" id="6770063at2759"/>
<dbReference type="KEGG" id="abp:AGABI1DRAFT129805"/>
<evidence type="ECO:0000313" key="2">
    <source>
        <dbReference type="EMBL" id="EKM78024.1"/>
    </source>
</evidence>
<dbReference type="InterPro" id="IPR035992">
    <property type="entry name" value="Ricin_B-like_lectins"/>
</dbReference>
<dbReference type="InterPro" id="IPR000772">
    <property type="entry name" value="Ricin_B_lectin"/>
</dbReference>
<dbReference type="SUPFAM" id="SSF50370">
    <property type="entry name" value="Ricin B-like lectins"/>
    <property type="match status" value="1"/>
</dbReference>
<accession>K5VU82</accession>
<dbReference type="Pfam" id="PF00652">
    <property type="entry name" value="Ricin_B_lectin"/>
    <property type="match status" value="1"/>
</dbReference>
<dbReference type="InParanoid" id="K5VU82"/>
<dbReference type="PROSITE" id="PS50231">
    <property type="entry name" value="RICIN_B_LECTIN"/>
    <property type="match status" value="1"/>
</dbReference>
<organism evidence="2 3">
    <name type="scientific">Agaricus bisporus var. burnettii (strain JB137-S8 / ATCC MYA-4627 / FGSC 10392)</name>
    <name type="common">White button mushroom</name>
    <dbReference type="NCBI Taxonomy" id="597362"/>
    <lineage>
        <taxon>Eukaryota</taxon>
        <taxon>Fungi</taxon>
        <taxon>Dikarya</taxon>
        <taxon>Basidiomycota</taxon>
        <taxon>Agaricomycotina</taxon>
        <taxon>Agaricomycetes</taxon>
        <taxon>Agaricomycetidae</taxon>
        <taxon>Agaricales</taxon>
        <taxon>Agaricineae</taxon>
        <taxon>Agaricaceae</taxon>
        <taxon>Agaricus</taxon>
    </lineage>
</organism>
<name>K5VU82_AGABU</name>
<gene>
    <name evidence="2" type="ORF">AGABI1DRAFT_129805</name>
</gene>
<sequence length="108" mass="12016">MYVYRKSIEHFHSYREGHVQLAGSNHCLDAGAAPADGTTMKIWECFDNLPAQDWFYTDDQRFALTNQGFCLDLTNGNATNGNLVQVWGCTDFNANQIWSVSNGTSSSA</sequence>
<dbReference type="AlphaFoldDB" id="K5VU82"/>
<evidence type="ECO:0000259" key="1">
    <source>
        <dbReference type="Pfam" id="PF00652"/>
    </source>
</evidence>